<proteinExistence type="predicted"/>
<sequence length="185" mass="22232">MKFNMNRGNIKKILYPYIIKHMVYSLFGGSLFIIVYLMFQLISSIKHNHFDKDEALHRVTSYRFWYYIVDFSLLLLFIFIQFFGLYGMIKQNRRLIKIFIASLGLAFMIASIDYLTDTGYLSLLIFFLIQSVFTYLYLMTQKDQDENLSNIHYIPMPDESFNQNLNYLQQRRASDLRGFNYFPFK</sequence>
<name>A0A834R2M3_SARSC</name>
<dbReference type="EMBL" id="WVUK01000065">
    <property type="protein sequence ID" value="KAF7489137.1"/>
    <property type="molecule type" value="Genomic_DNA"/>
</dbReference>
<evidence type="ECO:0000313" key="3">
    <source>
        <dbReference type="EnsemblMetazoa" id="KAF7489137.1"/>
    </source>
</evidence>
<organism evidence="2">
    <name type="scientific">Sarcoptes scabiei</name>
    <name type="common">Itch mite</name>
    <name type="synonym">Acarus scabiei</name>
    <dbReference type="NCBI Taxonomy" id="52283"/>
    <lineage>
        <taxon>Eukaryota</taxon>
        <taxon>Metazoa</taxon>
        <taxon>Ecdysozoa</taxon>
        <taxon>Arthropoda</taxon>
        <taxon>Chelicerata</taxon>
        <taxon>Arachnida</taxon>
        <taxon>Acari</taxon>
        <taxon>Acariformes</taxon>
        <taxon>Sarcoptiformes</taxon>
        <taxon>Astigmata</taxon>
        <taxon>Psoroptidia</taxon>
        <taxon>Sarcoptoidea</taxon>
        <taxon>Sarcoptidae</taxon>
        <taxon>Sarcoptinae</taxon>
        <taxon>Sarcoptes</taxon>
    </lineage>
</organism>
<feature type="transmembrane region" description="Helical" evidence="1">
    <location>
        <begin position="21"/>
        <end position="45"/>
    </location>
</feature>
<evidence type="ECO:0000256" key="1">
    <source>
        <dbReference type="SAM" id="Phobius"/>
    </source>
</evidence>
<gene>
    <name evidence="2" type="ORF">SSS_8005</name>
</gene>
<keyword evidence="4" id="KW-1185">Reference proteome</keyword>
<feature type="transmembrane region" description="Helical" evidence="1">
    <location>
        <begin position="95"/>
        <end position="112"/>
    </location>
</feature>
<reference evidence="4" key="1">
    <citation type="journal article" date="2020" name="PLoS Negl. Trop. Dis.">
        <title>High-quality nuclear genome for Sarcoptes scabiei-A critical resource for a neglected parasite.</title>
        <authorList>
            <person name="Korhonen P.K."/>
            <person name="Gasser R.B."/>
            <person name="Ma G."/>
            <person name="Wang T."/>
            <person name="Stroehlein A.J."/>
            <person name="Young N.D."/>
            <person name="Ang C.S."/>
            <person name="Fernando D.D."/>
            <person name="Lu H.C."/>
            <person name="Taylor S."/>
            <person name="Reynolds S.L."/>
            <person name="Mofiz E."/>
            <person name="Najaraj S.H."/>
            <person name="Gowda H."/>
            <person name="Madugundu A."/>
            <person name="Renuse S."/>
            <person name="Holt D."/>
            <person name="Pandey A."/>
            <person name="Papenfuss A.T."/>
            <person name="Fischer K."/>
        </authorList>
    </citation>
    <scope>NUCLEOTIDE SEQUENCE [LARGE SCALE GENOMIC DNA]</scope>
</reference>
<accession>A0A834R2M3</accession>
<keyword evidence="1" id="KW-1133">Transmembrane helix</keyword>
<keyword evidence="1" id="KW-0472">Membrane</keyword>
<dbReference type="AlphaFoldDB" id="A0A834R2M3"/>
<feature type="transmembrane region" description="Helical" evidence="1">
    <location>
        <begin position="65"/>
        <end position="88"/>
    </location>
</feature>
<protein>
    <submittedName>
        <fullName evidence="2 3">Uncharacterized protein</fullName>
    </submittedName>
</protein>
<reference evidence="3" key="3">
    <citation type="submission" date="2022-06" db="UniProtKB">
        <authorList>
            <consortium name="EnsemblMetazoa"/>
        </authorList>
    </citation>
    <scope>IDENTIFICATION</scope>
</reference>
<reference evidence="2" key="2">
    <citation type="submission" date="2020-01" db="EMBL/GenBank/DDBJ databases">
        <authorList>
            <person name="Korhonen P.K.K."/>
            <person name="Guangxu M.G."/>
            <person name="Wang T.W."/>
            <person name="Stroehlein A.J.S."/>
            <person name="Young N.D."/>
            <person name="Ang C.-S.A."/>
            <person name="Fernando D.W.F."/>
            <person name="Lu H.L."/>
            <person name="Taylor S.T."/>
            <person name="Ehtesham M.E.M."/>
            <person name="Najaraj S.H.N."/>
            <person name="Harsha G.H.G."/>
            <person name="Madugundu A.M."/>
            <person name="Renuse S.R."/>
            <person name="Holt D.H."/>
            <person name="Pandey A.P."/>
            <person name="Papenfuss A.P."/>
            <person name="Gasser R.B.G."/>
            <person name="Fischer K.F."/>
        </authorList>
    </citation>
    <scope>NUCLEOTIDE SEQUENCE</scope>
    <source>
        <strain evidence="2">SSS_KF_BRIS2020</strain>
    </source>
</reference>
<dbReference type="EnsemblMetazoa" id="SSS_8005s_mrna">
    <property type="protein sequence ID" value="KAF7489137.1"/>
    <property type="gene ID" value="SSS_8005"/>
</dbReference>
<evidence type="ECO:0000313" key="2">
    <source>
        <dbReference type="EMBL" id="KAF7489137.1"/>
    </source>
</evidence>
<dbReference type="OrthoDB" id="6507441at2759"/>
<feature type="transmembrane region" description="Helical" evidence="1">
    <location>
        <begin position="118"/>
        <end position="138"/>
    </location>
</feature>
<keyword evidence="1" id="KW-0812">Transmembrane</keyword>
<dbReference type="Proteomes" id="UP000070412">
    <property type="component" value="Unassembled WGS sequence"/>
</dbReference>
<evidence type="ECO:0000313" key="4">
    <source>
        <dbReference type="Proteomes" id="UP000070412"/>
    </source>
</evidence>